<dbReference type="PROSITE" id="PS50106">
    <property type="entry name" value="PDZ"/>
    <property type="match status" value="1"/>
</dbReference>
<dbReference type="Pfam" id="PF05299">
    <property type="entry name" value="Peptidase_M61"/>
    <property type="match status" value="1"/>
</dbReference>
<dbReference type="InterPro" id="IPR001478">
    <property type="entry name" value="PDZ"/>
</dbReference>
<dbReference type="Gene3D" id="2.30.42.10">
    <property type="match status" value="1"/>
</dbReference>
<dbReference type="SUPFAM" id="SSF55486">
    <property type="entry name" value="Metalloproteases ('zincins'), catalytic domain"/>
    <property type="match status" value="1"/>
</dbReference>
<dbReference type="Pfam" id="PF13180">
    <property type="entry name" value="PDZ_2"/>
    <property type="match status" value="1"/>
</dbReference>
<dbReference type="Pfam" id="PF17899">
    <property type="entry name" value="Peptidase_M61_N"/>
    <property type="match status" value="1"/>
</dbReference>
<dbReference type="EMBL" id="CP024847">
    <property type="protein sequence ID" value="AUR50987.1"/>
    <property type="molecule type" value="Genomic_DNA"/>
</dbReference>
<sequence length="581" mass="65877">MAITYRITPQINNHVYKVHLSFTATSGHQELKLPVWIPGSYMVREFSKQIINVNPINTNHVVNQINKNTWNITGLNIGSLVELEYLVYAYEYGIRTAFLDFNRGYFNPTSVCLAVAGNEASPHTVTFEELPANWQVATGLKNIADTSYVAANYDELIDSPFELGKFERITFNVAGVPHYLVLSGVIPEFDRERIITDMTKVCEFQIKMFGGVAPYDDYTFILNLSGEIYTGLEHRNSTLLMAPYYALPNLAKTNDTDYHKLMGLISHEFFHTWNVKRIKPKVFTPYDLDQENYTKLLWWFEGVTSYYDDLVLYRTGVITQEQYLQLIVDALNNVYKFAGVKLQSLANSSLTSWIKYYRQDENSPNSIVSYYVKGSLVALCLDLLIRKDSAHSLDDVMLHLYKEWCANPIGVGENEIPHLIKAATGIDLSDFIHLATETVADIPFAEIFAEYGLDLISLQAGSHQDSGKYTKDKLEQSNSSFKADLGMKLEKQAHGYLVKNVYKDASGEKNGFAAGDLLIAINNVKLSNLERQLAFYSSGEVVKISLFRQEQLLEINLKLEASNVGLINLRLINSEKLLNWL</sequence>
<evidence type="ECO:0000313" key="2">
    <source>
        <dbReference type="EMBL" id="AUR50987.1"/>
    </source>
</evidence>
<name>A0A2I7N3F3_9NEIS</name>
<dbReference type="KEGG" id="nba:CUN60_01255"/>
<protein>
    <submittedName>
        <fullName evidence="2">Peptidase M61</fullName>
    </submittedName>
</protein>
<dbReference type="InterPro" id="IPR024191">
    <property type="entry name" value="Peptidase_M61"/>
</dbReference>
<dbReference type="SUPFAM" id="SSF50156">
    <property type="entry name" value="PDZ domain-like"/>
    <property type="match status" value="1"/>
</dbReference>
<dbReference type="InterPro" id="IPR036034">
    <property type="entry name" value="PDZ_sf"/>
</dbReference>
<accession>A0A2I7N3F3</accession>
<keyword evidence="3" id="KW-1185">Reference proteome</keyword>
<feature type="domain" description="PDZ" evidence="1">
    <location>
        <begin position="471"/>
        <end position="550"/>
    </location>
</feature>
<evidence type="ECO:0000313" key="3">
    <source>
        <dbReference type="Proteomes" id="UP000236655"/>
    </source>
</evidence>
<dbReference type="AlphaFoldDB" id="A0A2I7N3F3"/>
<evidence type="ECO:0000259" key="1">
    <source>
        <dbReference type="PROSITE" id="PS50106"/>
    </source>
</evidence>
<dbReference type="Proteomes" id="UP000236655">
    <property type="component" value="Chromosome"/>
</dbReference>
<dbReference type="InterPro" id="IPR027268">
    <property type="entry name" value="Peptidase_M4/M1_CTD_sf"/>
</dbReference>
<dbReference type="Gene3D" id="1.10.390.10">
    <property type="entry name" value="Neutral Protease Domain 2"/>
    <property type="match status" value="1"/>
</dbReference>
<dbReference type="PIRSF" id="PIRSF016493">
    <property type="entry name" value="Glycyl_aminpptds"/>
    <property type="match status" value="1"/>
</dbReference>
<proteinExistence type="predicted"/>
<dbReference type="OrthoDB" id="9778516at2"/>
<dbReference type="Gene3D" id="2.60.40.3650">
    <property type="match status" value="1"/>
</dbReference>
<dbReference type="InterPro" id="IPR040756">
    <property type="entry name" value="Peptidase_M61_N"/>
</dbReference>
<organism evidence="2 3">
    <name type="scientific">Aquella oligotrophica</name>
    <dbReference type="NCBI Taxonomy" id="2067065"/>
    <lineage>
        <taxon>Bacteria</taxon>
        <taxon>Pseudomonadati</taxon>
        <taxon>Pseudomonadota</taxon>
        <taxon>Betaproteobacteria</taxon>
        <taxon>Neisseriales</taxon>
        <taxon>Neisseriaceae</taxon>
        <taxon>Aquella</taxon>
    </lineage>
</organism>
<dbReference type="RefSeq" id="WP_102950287.1">
    <property type="nucleotide sequence ID" value="NZ_CP024847.1"/>
</dbReference>
<reference evidence="3" key="1">
    <citation type="submission" date="2017-11" db="EMBL/GenBank/DDBJ databases">
        <authorList>
            <person name="Chan K.G."/>
            <person name="Lee L.S."/>
        </authorList>
    </citation>
    <scope>NUCLEOTIDE SEQUENCE [LARGE SCALE GENOMIC DNA]</scope>
    <source>
        <strain evidence="3">DSM 100970</strain>
    </source>
</reference>
<dbReference type="InterPro" id="IPR007963">
    <property type="entry name" value="Peptidase_M61_catalytic"/>
</dbReference>
<gene>
    <name evidence="2" type="ORF">CUN60_01255</name>
</gene>